<reference evidence="1 2" key="1">
    <citation type="submission" date="2019-12" db="EMBL/GenBank/DDBJ databases">
        <title>Whole-genome analyses of novel actinobacteria.</title>
        <authorList>
            <person name="Sahin N."/>
            <person name="Saygin H."/>
        </authorList>
    </citation>
    <scope>NUCLEOTIDE SEQUENCE [LARGE SCALE GENOMIC DNA]</scope>
    <source>
        <strain evidence="1 2">KC615</strain>
    </source>
</reference>
<dbReference type="AlphaFoldDB" id="A0A6I4VY36"/>
<gene>
    <name evidence="1" type="ORF">GSM42_18995</name>
</gene>
<organism evidence="1 2">
    <name type="scientific">Shimazuella alba</name>
    <dbReference type="NCBI Taxonomy" id="2690964"/>
    <lineage>
        <taxon>Bacteria</taxon>
        <taxon>Bacillati</taxon>
        <taxon>Bacillota</taxon>
        <taxon>Bacilli</taxon>
        <taxon>Bacillales</taxon>
        <taxon>Thermoactinomycetaceae</taxon>
        <taxon>Shimazuella</taxon>
    </lineage>
</organism>
<comment type="caution">
    <text evidence="1">The sequence shown here is derived from an EMBL/GenBank/DDBJ whole genome shotgun (WGS) entry which is preliminary data.</text>
</comment>
<proteinExistence type="predicted"/>
<accession>A0A6I4VY36</accession>
<keyword evidence="2" id="KW-1185">Reference proteome</keyword>
<dbReference type="RefSeq" id="WP_160803122.1">
    <property type="nucleotide sequence ID" value="NZ_WUUL01000018.1"/>
</dbReference>
<evidence type="ECO:0000313" key="2">
    <source>
        <dbReference type="Proteomes" id="UP000430692"/>
    </source>
</evidence>
<sequence>MSWNKSKVVILGILMTTVFMFSFGSTSVFAGSKKDCNRLGGKVVCSTIIVNSESTVKVGGKS</sequence>
<evidence type="ECO:0000313" key="1">
    <source>
        <dbReference type="EMBL" id="MXQ55773.1"/>
    </source>
</evidence>
<dbReference type="Proteomes" id="UP000430692">
    <property type="component" value="Unassembled WGS sequence"/>
</dbReference>
<protein>
    <submittedName>
        <fullName evidence="1">Uncharacterized protein</fullName>
    </submittedName>
</protein>
<dbReference type="EMBL" id="WUUL01000018">
    <property type="protein sequence ID" value="MXQ55773.1"/>
    <property type="molecule type" value="Genomic_DNA"/>
</dbReference>
<name>A0A6I4VY36_9BACL</name>